<organism evidence="2 3">
    <name type="scientific">Deinococcus enclensis</name>
    <dbReference type="NCBI Taxonomy" id="1049582"/>
    <lineage>
        <taxon>Bacteria</taxon>
        <taxon>Thermotogati</taxon>
        <taxon>Deinococcota</taxon>
        <taxon>Deinococci</taxon>
        <taxon>Deinococcales</taxon>
        <taxon>Deinococcaceae</taxon>
        <taxon>Deinococcus</taxon>
    </lineage>
</organism>
<comment type="caution">
    <text evidence="2">The sequence shown here is derived from an EMBL/GenBank/DDBJ whole genome shotgun (WGS) entry which is preliminary data.</text>
</comment>
<evidence type="ECO:0000313" key="2">
    <source>
        <dbReference type="EMBL" id="MDP9766403.1"/>
    </source>
</evidence>
<dbReference type="EMBL" id="JAURUR010000026">
    <property type="protein sequence ID" value="MDP9766403.1"/>
    <property type="molecule type" value="Genomic_DNA"/>
</dbReference>
<sequence>MSDRPPCCLPPAEHIRQLQHVYGDLSLAFVAEELGCTLDVAAEHLYGGRAAQNSWVRLTDLASVAEVPLASLKRWMRRHHVPLIQNGRRGRTAALLVHLDDARRYLALHRPRSPWRDFPNVDYLPRTALNDLPAIQEGLTSRAPAVDVDWHLARRAAWPMTAERLADAVFGSRSADAQRQARKMLRVWERQGRVVCYARGLYDLIRPALVLDPAAYHGRPLRLAETRLLRTNHPELAHWSSAALGAAWRAYSTLYGGQLLPVLDRAEPTLLEYLVVRQVRPDCADLRLDGQYEELCREAALYRLSPAPAIQGDQAPDTAPNLTDEVAVVRPRPTAPGTPNGRGSPA</sequence>
<name>A0ABT9MIH9_9DEIO</name>
<proteinExistence type="predicted"/>
<protein>
    <submittedName>
        <fullName evidence="2">Uncharacterized protein</fullName>
    </submittedName>
</protein>
<accession>A0ABT9MIH9</accession>
<evidence type="ECO:0000313" key="3">
    <source>
        <dbReference type="Proteomes" id="UP001232163"/>
    </source>
</evidence>
<keyword evidence="3" id="KW-1185">Reference proteome</keyword>
<dbReference type="Proteomes" id="UP001232163">
    <property type="component" value="Unassembled WGS sequence"/>
</dbReference>
<reference evidence="2 3" key="1">
    <citation type="submission" date="2023-07" db="EMBL/GenBank/DDBJ databases">
        <title>Genomic Encyclopedia of Type Strains, Phase IV (KMG-IV): sequencing the most valuable type-strain genomes for metagenomic binning, comparative biology and taxonomic classification.</title>
        <authorList>
            <person name="Goeker M."/>
        </authorList>
    </citation>
    <scope>NUCLEOTIDE SEQUENCE [LARGE SCALE GENOMIC DNA]</scope>
    <source>
        <strain evidence="2 3">NIO-1023</strain>
    </source>
</reference>
<evidence type="ECO:0000256" key="1">
    <source>
        <dbReference type="SAM" id="MobiDB-lite"/>
    </source>
</evidence>
<feature type="region of interest" description="Disordered" evidence="1">
    <location>
        <begin position="310"/>
        <end position="346"/>
    </location>
</feature>
<gene>
    <name evidence="2" type="ORF">QO006_003870</name>
</gene>
<dbReference type="RefSeq" id="WP_307469611.1">
    <property type="nucleotide sequence ID" value="NZ_JAURUR010000026.1"/>
</dbReference>